<feature type="non-terminal residue" evidence="3">
    <location>
        <position position="1"/>
    </location>
</feature>
<feature type="transmembrane region" description="Helical" evidence="1">
    <location>
        <begin position="109"/>
        <end position="128"/>
    </location>
</feature>
<reference evidence="3 4" key="1">
    <citation type="journal article" date="2016" name="Front. Microbiol.">
        <title>Genomic Resource of Rice Seed Associated Bacteria.</title>
        <authorList>
            <person name="Midha S."/>
            <person name="Bansal K."/>
            <person name="Sharma S."/>
            <person name="Kumar N."/>
            <person name="Patil P.P."/>
            <person name="Chaudhry V."/>
            <person name="Patil P.B."/>
        </authorList>
    </citation>
    <scope>NUCLEOTIDE SEQUENCE [LARGE SCALE GENOMIC DNA]</scope>
    <source>
        <strain evidence="3 4">NS331</strain>
    </source>
</reference>
<gene>
    <name evidence="3" type="ORF">NS331_20525</name>
</gene>
<dbReference type="CDD" id="cd19410">
    <property type="entry name" value="HK9-like_sensor"/>
    <property type="match status" value="1"/>
</dbReference>
<keyword evidence="4" id="KW-1185">Reference proteome</keyword>
<dbReference type="RefSeq" id="WP_193758161.1">
    <property type="nucleotide sequence ID" value="NZ_LDSL01000141.1"/>
</dbReference>
<keyword evidence="1" id="KW-0812">Transmembrane</keyword>
<feature type="domain" description="CHASE3" evidence="2">
    <location>
        <begin position="18"/>
        <end position="102"/>
    </location>
</feature>
<evidence type="ECO:0000256" key="1">
    <source>
        <dbReference type="SAM" id="Phobius"/>
    </source>
</evidence>
<dbReference type="Pfam" id="PF05227">
    <property type="entry name" value="CHASE3"/>
    <property type="match status" value="1"/>
</dbReference>
<proteinExistence type="predicted"/>
<evidence type="ECO:0000259" key="2">
    <source>
        <dbReference type="Pfam" id="PF05227"/>
    </source>
</evidence>
<keyword evidence="1" id="KW-0472">Membrane</keyword>
<evidence type="ECO:0000313" key="4">
    <source>
        <dbReference type="Proteomes" id="UP000072741"/>
    </source>
</evidence>
<accession>A0A147GNT9</accession>
<dbReference type="InterPro" id="IPR007891">
    <property type="entry name" value="CHASE3"/>
</dbReference>
<dbReference type="Proteomes" id="UP000072741">
    <property type="component" value="Unassembled WGS sequence"/>
</dbReference>
<name>A0A147GNT9_9BURK</name>
<protein>
    <recommendedName>
        <fullName evidence="2">CHASE3 domain-containing protein</fullName>
    </recommendedName>
</protein>
<evidence type="ECO:0000313" key="3">
    <source>
        <dbReference type="EMBL" id="KTT15522.1"/>
    </source>
</evidence>
<comment type="caution">
    <text evidence="3">The sequence shown here is derived from an EMBL/GenBank/DDBJ whole genome shotgun (WGS) entry which is preliminary data.</text>
</comment>
<dbReference type="EMBL" id="LDSL01000141">
    <property type="protein sequence ID" value="KTT15522.1"/>
    <property type="molecule type" value="Genomic_DNA"/>
</dbReference>
<sequence length="150" mass="16297">QLGQLEGDGVFQPVHAPLANRLRTLVSDSTVQQRRVDRLEYAVALKLAELHATVQARRTQGLEAARTLVLRDEGKRTMDEVRAVVAEMRDAESQLLAQRNAQAHATERWLLAITLACTALSVLARLGLAMIARFHVSRAALPAAPATGAS</sequence>
<organism evidence="3 4">
    <name type="scientific">Pseudacidovorax intermedius</name>
    <dbReference type="NCBI Taxonomy" id="433924"/>
    <lineage>
        <taxon>Bacteria</taxon>
        <taxon>Pseudomonadati</taxon>
        <taxon>Pseudomonadota</taxon>
        <taxon>Betaproteobacteria</taxon>
        <taxon>Burkholderiales</taxon>
        <taxon>Comamonadaceae</taxon>
        <taxon>Pseudacidovorax</taxon>
    </lineage>
</organism>
<dbReference type="AlphaFoldDB" id="A0A147GNT9"/>
<keyword evidence="1" id="KW-1133">Transmembrane helix</keyword>